<comment type="subunit">
    <text evidence="8">Binds equally well IGF1 and IGF2. Interacts with integrin ITGA5:ITGB1. Interacts with VHL; this interaction inhibits HIF1A degradation.</text>
</comment>
<dbReference type="PANTHER" id="PTHR11551:SF6">
    <property type="entry name" value="INSULIN-LIKE GROWTH FACTOR-BINDING PROTEIN 1"/>
    <property type="match status" value="1"/>
</dbReference>
<evidence type="ECO:0000256" key="5">
    <source>
        <dbReference type="ARBA" id="ARBA00022729"/>
    </source>
</evidence>
<evidence type="ECO:0000256" key="10">
    <source>
        <dbReference type="SAM" id="MobiDB-lite"/>
    </source>
</evidence>
<dbReference type="SUPFAM" id="SSF57610">
    <property type="entry name" value="Thyroglobulin type-1 domain"/>
    <property type="match status" value="1"/>
</dbReference>
<comment type="subcellular location">
    <subcellularLocation>
        <location evidence="1">Secreted</location>
    </subcellularLocation>
</comment>
<evidence type="ECO:0000313" key="14">
    <source>
        <dbReference type="Proteomes" id="UP001558613"/>
    </source>
</evidence>
<sequence length="311" mass="34211">MTRVPLYLRQQIRELPHGQIYHVTRRETRHTLKKKKNDATPPFINFVAKPRQKASRRASRKGEEETSFSALLAAPGLRASPVVGQEPIRCAPCSPERLAECPAVDAGCEEVLREPGCGCCLACALKRGDSCGIHTAPCGSGLRCLPRPGEARPLHALTRGQAVCTETPEPDQHQSDNTPDHPESHNDEGSPAVFVTGHGKPFDPRTITAKESMKAKVNAIRKKLVEQGPCHIELQTALDKITKSQQKLGDKFTRFYLPNCDKHGLYKAKQCESSLDGQRGKCWCVSSWNGKKIPGSSDLPADVECPEELNH</sequence>
<comment type="caution">
    <text evidence="9">Lacks conserved residue(s) required for the propagation of feature annotation.</text>
</comment>
<dbReference type="InterPro" id="IPR022321">
    <property type="entry name" value="IGFBP_1-6_chordata"/>
</dbReference>
<reference evidence="13 14" key="1">
    <citation type="submission" date="2023-09" db="EMBL/GenBank/DDBJ databases">
        <authorList>
            <person name="Wang M."/>
        </authorList>
    </citation>
    <scope>NUCLEOTIDE SEQUENCE [LARGE SCALE GENOMIC DNA]</scope>
    <source>
        <strain evidence="13">GT-2023</strain>
        <tissue evidence="13">Liver</tissue>
    </source>
</reference>
<dbReference type="SUPFAM" id="SSF57184">
    <property type="entry name" value="Growth factor receptor domain"/>
    <property type="match status" value="1"/>
</dbReference>
<keyword evidence="7" id="KW-0340">Growth factor binding</keyword>
<dbReference type="Pfam" id="PF00219">
    <property type="entry name" value="IGFBP"/>
    <property type="match status" value="1"/>
</dbReference>
<dbReference type="PROSITE" id="PS00484">
    <property type="entry name" value="THYROGLOBULIN_1_1"/>
    <property type="match status" value="1"/>
</dbReference>
<dbReference type="SMART" id="SM00121">
    <property type="entry name" value="IB"/>
    <property type="match status" value="1"/>
</dbReference>
<keyword evidence="3" id="KW-0964">Secreted</keyword>
<comment type="caution">
    <text evidence="13">The sequence shown here is derived from an EMBL/GenBank/DDBJ whole genome shotgun (WGS) entry which is preliminary data.</text>
</comment>
<evidence type="ECO:0000256" key="8">
    <source>
        <dbReference type="ARBA" id="ARBA00049694"/>
    </source>
</evidence>
<keyword evidence="14" id="KW-1185">Reference proteome</keyword>
<dbReference type="Proteomes" id="UP001558613">
    <property type="component" value="Unassembled WGS sequence"/>
</dbReference>
<feature type="domain" description="Thyroglobulin type-1" evidence="11">
    <location>
        <begin position="227"/>
        <end position="305"/>
    </location>
</feature>
<protein>
    <recommendedName>
        <fullName evidence="2">Insulin-like growth factor-binding protein 1</fullName>
    </recommendedName>
</protein>
<evidence type="ECO:0000256" key="4">
    <source>
        <dbReference type="ARBA" id="ARBA00022553"/>
    </source>
</evidence>
<dbReference type="PRINTS" id="PR01977">
    <property type="entry name" value="IGFBPFAMILY1"/>
</dbReference>
<name>A0ABR3LQ37_9TELE</name>
<evidence type="ECO:0000256" key="9">
    <source>
        <dbReference type="PROSITE-ProRule" id="PRU00500"/>
    </source>
</evidence>
<keyword evidence="4" id="KW-0597">Phosphoprotein</keyword>
<dbReference type="InterPro" id="IPR022322">
    <property type="entry name" value="IGFBP1"/>
</dbReference>
<dbReference type="InterPro" id="IPR036857">
    <property type="entry name" value="Thyroglobulin_1_sf"/>
</dbReference>
<evidence type="ECO:0000256" key="1">
    <source>
        <dbReference type="ARBA" id="ARBA00004613"/>
    </source>
</evidence>
<dbReference type="Gene3D" id="4.10.800.10">
    <property type="entry name" value="Thyroglobulin type-1"/>
    <property type="match status" value="1"/>
</dbReference>
<dbReference type="EMBL" id="JAYMGO010000020">
    <property type="protein sequence ID" value="KAL1254550.1"/>
    <property type="molecule type" value="Genomic_DNA"/>
</dbReference>
<proteinExistence type="predicted"/>
<dbReference type="PROSITE" id="PS51162">
    <property type="entry name" value="THYROGLOBULIN_1_2"/>
    <property type="match status" value="1"/>
</dbReference>
<feature type="domain" description="IGFBP N-terminal" evidence="12">
    <location>
        <begin position="86"/>
        <end position="167"/>
    </location>
</feature>
<evidence type="ECO:0000256" key="3">
    <source>
        <dbReference type="ARBA" id="ARBA00022525"/>
    </source>
</evidence>
<feature type="compositionally biased region" description="Basic and acidic residues" evidence="10">
    <location>
        <begin position="170"/>
        <end position="188"/>
    </location>
</feature>
<dbReference type="PANTHER" id="PTHR11551">
    <property type="entry name" value="INSULIN-LIKE GROWTH FACTOR BINDING PROTEIN"/>
    <property type="match status" value="1"/>
</dbReference>
<dbReference type="SMART" id="SM00211">
    <property type="entry name" value="TY"/>
    <property type="match status" value="1"/>
</dbReference>
<evidence type="ECO:0000313" key="13">
    <source>
        <dbReference type="EMBL" id="KAL1254550.1"/>
    </source>
</evidence>
<organism evidence="13 14">
    <name type="scientific">Cirrhinus molitorella</name>
    <name type="common">mud carp</name>
    <dbReference type="NCBI Taxonomy" id="172907"/>
    <lineage>
        <taxon>Eukaryota</taxon>
        <taxon>Metazoa</taxon>
        <taxon>Chordata</taxon>
        <taxon>Craniata</taxon>
        <taxon>Vertebrata</taxon>
        <taxon>Euteleostomi</taxon>
        <taxon>Actinopterygii</taxon>
        <taxon>Neopterygii</taxon>
        <taxon>Teleostei</taxon>
        <taxon>Ostariophysi</taxon>
        <taxon>Cypriniformes</taxon>
        <taxon>Cyprinidae</taxon>
        <taxon>Labeoninae</taxon>
        <taxon>Labeonini</taxon>
        <taxon>Cirrhinus</taxon>
    </lineage>
</organism>
<evidence type="ECO:0000259" key="12">
    <source>
        <dbReference type="PROSITE" id="PS51323"/>
    </source>
</evidence>
<keyword evidence="5" id="KW-0732">Signal</keyword>
<accession>A0ABR3LQ37</accession>
<dbReference type="PROSITE" id="PS00222">
    <property type="entry name" value="IGFBP_N_1"/>
    <property type="match status" value="1"/>
</dbReference>
<gene>
    <name evidence="13" type="ORF">QQF64_016779</name>
</gene>
<evidence type="ECO:0000256" key="6">
    <source>
        <dbReference type="ARBA" id="ARBA00023157"/>
    </source>
</evidence>
<evidence type="ECO:0000256" key="2">
    <source>
        <dbReference type="ARBA" id="ARBA00013675"/>
    </source>
</evidence>
<dbReference type="InterPro" id="IPR000867">
    <property type="entry name" value="IGFBP-like"/>
</dbReference>
<dbReference type="InterPro" id="IPR009030">
    <property type="entry name" value="Growth_fac_rcpt_cys_sf"/>
</dbReference>
<dbReference type="PRINTS" id="PR01976">
    <property type="entry name" value="IGFBPFAMILY"/>
</dbReference>
<feature type="region of interest" description="Disordered" evidence="10">
    <location>
        <begin position="166"/>
        <end position="199"/>
    </location>
</feature>
<evidence type="ECO:0000256" key="7">
    <source>
        <dbReference type="ARBA" id="ARBA00023183"/>
    </source>
</evidence>
<dbReference type="Gene3D" id="4.10.40.20">
    <property type="match status" value="1"/>
</dbReference>
<keyword evidence="6" id="KW-1015">Disulfide bond</keyword>
<dbReference type="PROSITE" id="PS51323">
    <property type="entry name" value="IGFBP_N_2"/>
    <property type="match status" value="1"/>
</dbReference>
<evidence type="ECO:0000259" key="11">
    <source>
        <dbReference type="PROSITE" id="PS51162"/>
    </source>
</evidence>
<dbReference type="Pfam" id="PF00086">
    <property type="entry name" value="Thyroglobulin_1"/>
    <property type="match status" value="1"/>
</dbReference>
<dbReference type="InterPro" id="IPR017891">
    <property type="entry name" value="Insulin_GF-bd_Cys-rich_CS"/>
</dbReference>
<dbReference type="InterPro" id="IPR000716">
    <property type="entry name" value="Thyroglobulin_1"/>
</dbReference>
<dbReference type="CDD" id="cd00191">
    <property type="entry name" value="TY"/>
    <property type="match status" value="1"/>
</dbReference>